<protein>
    <submittedName>
        <fullName evidence="3">HAD family hydrolase</fullName>
    </submittedName>
</protein>
<comment type="caution">
    <text evidence="3">The sequence shown here is derived from an EMBL/GenBank/DDBJ whole genome shotgun (WGS) entry which is preliminary data.</text>
</comment>
<dbReference type="InterPro" id="IPR023214">
    <property type="entry name" value="HAD_sf"/>
</dbReference>
<gene>
    <name evidence="3" type="ORF">H9800_11100</name>
</gene>
<dbReference type="SUPFAM" id="SSF56784">
    <property type="entry name" value="HAD-like"/>
    <property type="match status" value="1"/>
</dbReference>
<dbReference type="InterPro" id="IPR036412">
    <property type="entry name" value="HAD-like_sf"/>
</dbReference>
<dbReference type="Pfam" id="PF00702">
    <property type="entry name" value="Hydrolase"/>
    <property type="match status" value="1"/>
</dbReference>
<proteinExistence type="predicted"/>
<dbReference type="GO" id="GO:0016787">
    <property type="term" value="F:hydrolase activity"/>
    <property type="evidence" value="ECO:0007669"/>
    <property type="project" value="UniProtKB-KW"/>
</dbReference>
<dbReference type="SFLD" id="SFLDS00003">
    <property type="entry name" value="Haloacid_Dehalogenase"/>
    <property type="match status" value="1"/>
</dbReference>
<dbReference type="SFLD" id="SFLDG01129">
    <property type="entry name" value="C1.5:_HAD__Beta-PGM__Phosphata"/>
    <property type="match status" value="1"/>
</dbReference>
<reference evidence="3" key="1">
    <citation type="journal article" date="2021" name="PeerJ">
        <title>Extensive microbial diversity within the chicken gut microbiome revealed by metagenomics and culture.</title>
        <authorList>
            <person name="Gilroy R."/>
            <person name="Ravi A."/>
            <person name="Getino M."/>
            <person name="Pursley I."/>
            <person name="Horton D.L."/>
            <person name="Alikhan N.F."/>
            <person name="Baker D."/>
            <person name="Gharbi K."/>
            <person name="Hall N."/>
            <person name="Watson M."/>
            <person name="Adriaenssens E.M."/>
            <person name="Foster-Nyarko E."/>
            <person name="Jarju S."/>
            <person name="Secka A."/>
            <person name="Antonio M."/>
            <person name="Oren A."/>
            <person name="Chaudhuri R.R."/>
            <person name="La Ragione R."/>
            <person name="Hildebrand F."/>
            <person name="Pallen M.J."/>
        </authorList>
    </citation>
    <scope>NUCLEOTIDE SEQUENCE</scope>
    <source>
        <strain evidence="3">ChiHjej8B7-3636</strain>
    </source>
</reference>
<evidence type="ECO:0000256" key="1">
    <source>
        <dbReference type="ARBA" id="ARBA00022801"/>
    </source>
</evidence>
<dbReference type="AlphaFoldDB" id="A0A9D2H6D7"/>
<evidence type="ECO:0000313" key="4">
    <source>
        <dbReference type="Proteomes" id="UP000824220"/>
    </source>
</evidence>
<accession>A0A9D2H6D7</accession>
<keyword evidence="1 3" id="KW-0378">Hydrolase</keyword>
<name>A0A9D2H6D7_9MICO</name>
<dbReference type="PANTHER" id="PTHR46470">
    <property type="entry name" value="N-ACYLNEURAMINATE-9-PHOSPHATASE"/>
    <property type="match status" value="1"/>
</dbReference>
<organism evidence="3 4">
    <name type="scientific">Candidatus Microbacterium stercoravium</name>
    <dbReference type="NCBI Taxonomy" id="2838697"/>
    <lineage>
        <taxon>Bacteria</taxon>
        <taxon>Bacillati</taxon>
        <taxon>Actinomycetota</taxon>
        <taxon>Actinomycetes</taxon>
        <taxon>Micrococcales</taxon>
        <taxon>Microbacteriaceae</taxon>
        <taxon>Microbacterium</taxon>
    </lineage>
</organism>
<dbReference type="Gene3D" id="3.40.50.1000">
    <property type="entry name" value="HAD superfamily/HAD-like"/>
    <property type="match status" value="1"/>
</dbReference>
<reference evidence="3" key="2">
    <citation type="submission" date="2021-04" db="EMBL/GenBank/DDBJ databases">
        <authorList>
            <person name="Gilroy R."/>
        </authorList>
    </citation>
    <scope>NUCLEOTIDE SEQUENCE</scope>
    <source>
        <strain evidence="3">ChiHjej8B7-3636</strain>
    </source>
</reference>
<evidence type="ECO:0000313" key="3">
    <source>
        <dbReference type="EMBL" id="HJA05393.1"/>
    </source>
</evidence>
<evidence type="ECO:0000256" key="2">
    <source>
        <dbReference type="ARBA" id="ARBA00022842"/>
    </source>
</evidence>
<dbReference type="InterPro" id="IPR051400">
    <property type="entry name" value="HAD-like_hydrolase"/>
</dbReference>
<dbReference type="Proteomes" id="UP000824220">
    <property type="component" value="Unassembled WGS sequence"/>
</dbReference>
<sequence>MTEPIRSPRALLLDFGGVIVSSEKPAGWQERVAHDIRMMVGEPDALPEHARVVADVRAGAVAASLWRNAMSRPMHPAELDPRTYVLDFLAADWPGRARAALEPHVAAICYAVSAAKEIRTLRDGIVELLEWARERRLPVAIVSNALSGQVHRDVLREAGLSSWFAAELYSDEEGIRKPNPDFLLRGAAAVGARIDDCWYVGDHLDRDVLCGVRAGVGANVLMPAPGGSTRPYTVPVEADIVVSSPRELWDLLKNENPPAKAA</sequence>
<dbReference type="EMBL" id="DXAM01000150">
    <property type="protein sequence ID" value="HJA05393.1"/>
    <property type="molecule type" value="Genomic_DNA"/>
</dbReference>
<keyword evidence="2" id="KW-0460">Magnesium</keyword>